<feature type="active site" description="Nucleophile" evidence="7 9">
    <location>
        <position position="2"/>
    </location>
</feature>
<keyword evidence="7 10" id="KW-0479">Metal-binding</keyword>
<protein>
    <recommendedName>
        <fullName evidence="7">Amidophosphoribosyltransferase</fullName>
        <shortName evidence="7">ATase</shortName>
        <ecNumber evidence="7">2.4.2.14</ecNumber>
    </recommendedName>
    <alternativeName>
        <fullName evidence="7">Glutamine phosphoribosylpyrophosphate amidotransferase</fullName>
        <shortName evidence="7">GPATase</shortName>
    </alternativeName>
</protein>
<keyword evidence="5 7" id="KW-0658">Purine biosynthesis</keyword>
<keyword evidence="14" id="KW-1185">Reference proteome</keyword>
<dbReference type="SUPFAM" id="SSF56235">
    <property type="entry name" value="N-terminal nucleophile aminohydrolases (Ntn hydrolases)"/>
    <property type="match status" value="1"/>
</dbReference>
<dbReference type="Pfam" id="PF00156">
    <property type="entry name" value="Pribosyltran"/>
    <property type="match status" value="1"/>
</dbReference>
<dbReference type="PIRSF" id="PIRSF000485">
    <property type="entry name" value="Amd_phspho_trans"/>
    <property type="match status" value="1"/>
</dbReference>
<keyword evidence="7 11" id="KW-0411">Iron-sulfur</keyword>
<keyword evidence="3 7" id="KW-0328">Glycosyltransferase</keyword>
<keyword evidence="7 11" id="KW-0408">Iron</keyword>
<dbReference type="AlphaFoldDB" id="A0A1N6VCP0"/>
<evidence type="ECO:0000256" key="2">
    <source>
        <dbReference type="ARBA" id="ARBA00010138"/>
    </source>
</evidence>
<feature type="binding site" evidence="7 10">
    <location>
        <position position="310"/>
    </location>
    <ligand>
        <name>Mg(2+)</name>
        <dbReference type="ChEBI" id="CHEBI:18420"/>
    </ligand>
</feature>
<dbReference type="PROSITE" id="PS51278">
    <property type="entry name" value="GATASE_TYPE_2"/>
    <property type="match status" value="1"/>
</dbReference>
<dbReference type="Gene3D" id="3.60.20.10">
    <property type="entry name" value="Glutamine Phosphoribosylpyrophosphate, subunit 1, domain 1"/>
    <property type="match status" value="1"/>
</dbReference>
<sequence length="486" mass="55118">MCGIVGIYAHDQVAPDLYDSMIQLQHRGQDAAGIITCNERFHVKKGMGLVQDIFEQRHMERLRGSIGIGHTRYPTSGTHSNDEVQPLWTSVPNGIAFAHNGNVVNYQEMRREVQENRKRYLNSHSDSEMLLQLFADELHRRIGAGPASSLADRAFFEALFSSMAELFYRIAGAVSAVMLIKDRGLVAMRDPHGLRPLVYGQRELPDGRVDHIFASEDTMFYMLGYRRVRDVLPGEIIYIASDRQVFTRRLAPKAFTPCIFEYVYFARPDAMLNNVNVYRSRLRMGENLGKAWKETFPEVSPDVIIPAPATANTVALSMARELGVNYSEGLYKNPFIGRTFIMPNQEKRRQSVRYKLSPQELELRNKDVLIVDDSIVRGTTSKEIVQMVREFGARRVYFASACPPVTQPCYYGVDIPTSEELIASVSTEAEIQEYLGADLLLYQPLEYLVEAVTRKGDHHIDTPCTACLGGDYIHKLDQEEMKRCVS</sequence>
<keyword evidence="7" id="KW-0004">4Fe-4S</keyword>
<accession>A0A1N6VCP0</accession>
<dbReference type="STRING" id="159291.SAMN05920897_11466"/>
<gene>
    <name evidence="7" type="primary">purF</name>
    <name evidence="13" type="ORF">SAMN05920897_11466</name>
</gene>
<dbReference type="GO" id="GO:0000287">
    <property type="term" value="F:magnesium ion binding"/>
    <property type="evidence" value="ECO:0007669"/>
    <property type="project" value="UniProtKB-UniRule"/>
</dbReference>
<dbReference type="InterPro" id="IPR000836">
    <property type="entry name" value="PRTase_dom"/>
</dbReference>
<dbReference type="GO" id="GO:0004044">
    <property type="term" value="F:amidophosphoribosyltransferase activity"/>
    <property type="evidence" value="ECO:0007669"/>
    <property type="project" value="UniProtKB-UniRule"/>
</dbReference>
<reference evidence="13 14" key="1">
    <citation type="submission" date="2017-01" db="EMBL/GenBank/DDBJ databases">
        <authorList>
            <person name="Mah S.A."/>
            <person name="Swanson W.J."/>
            <person name="Moy G.W."/>
            <person name="Vacquier V.D."/>
        </authorList>
    </citation>
    <scope>NUCLEOTIDE SEQUENCE [LARGE SCALE GENOMIC DNA]</scope>
    <source>
        <strain evidence="13 14">ASpG1</strain>
    </source>
</reference>
<dbReference type="OrthoDB" id="9801213at2"/>
<feature type="binding site" evidence="7 11">
    <location>
        <position position="467"/>
    </location>
    <ligand>
        <name>[4Fe-4S] cluster</name>
        <dbReference type="ChEBI" id="CHEBI:49883"/>
    </ligand>
</feature>
<proteinExistence type="inferred from homology"/>
<comment type="pathway">
    <text evidence="1 7 8">Purine metabolism; IMP biosynthesis via de novo pathway; N(1)-(5-phospho-D-ribosyl)glycinamide from 5-phospho-alpha-D-ribose 1-diphosphate: step 1/2.</text>
</comment>
<dbReference type="EMBL" id="FTMS01000014">
    <property type="protein sequence ID" value="SIQ75624.1"/>
    <property type="molecule type" value="Genomic_DNA"/>
</dbReference>
<evidence type="ECO:0000256" key="3">
    <source>
        <dbReference type="ARBA" id="ARBA00022676"/>
    </source>
</evidence>
<evidence type="ECO:0000313" key="13">
    <source>
        <dbReference type="EMBL" id="SIQ75624.1"/>
    </source>
</evidence>
<evidence type="ECO:0000259" key="12">
    <source>
        <dbReference type="PROSITE" id="PS51278"/>
    </source>
</evidence>
<feature type="binding site" evidence="7 11">
    <location>
        <position position="258"/>
    </location>
    <ligand>
        <name>[4Fe-4S] cluster</name>
        <dbReference type="ChEBI" id="CHEBI:49883"/>
    </ligand>
</feature>
<evidence type="ECO:0000256" key="7">
    <source>
        <dbReference type="HAMAP-Rule" id="MF_01931"/>
    </source>
</evidence>
<evidence type="ECO:0000256" key="6">
    <source>
        <dbReference type="ARBA" id="ARBA00022962"/>
    </source>
</evidence>
<comment type="cofactor">
    <cofactor evidence="7 10">
        <name>Mg(2+)</name>
        <dbReference type="ChEBI" id="CHEBI:18420"/>
    </cofactor>
    <text evidence="7 10">Binds 1 Mg(2+) ion per subunit.</text>
</comment>
<dbReference type="RefSeq" id="WP_076489367.1">
    <property type="nucleotide sequence ID" value="NZ_FTMS01000014.1"/>
</dbReference>
<comment type="similarity">
    <text evidence="2 7 8">In the C-terminal section; belongs to the purine/pyrimidine phosphoribosyltransferase family.</text>
</comment>
<keyword evidence="7 10" id="KW-0460">Magnesium</keyword>
<dbReference type="InterPro" id="IPR005854">
    <property type="entry name" value="PurF"/>
</dbReference>
<dbReference type="Proteomes" id="UP000186400">
    <property type="component" value="Unassembled WGS sequence"/>
</dbReference>
<dbReference type="CDD" id="cd06223">
    <property type="entry name" value="PRTases_typeI"/>
    <property type="match status" value="1"/>
</dbReference>
<dbReference type="Gene3D" id="3.40.50.2020">
    <property type="match status" value="1"/>
</dbReference>
<dbReference type="GO" id="GO:0006189">
    <property type="term" value="P:'de novo' IMP biosynthetic process"/>
    <property type="evidence" value="ECO:0007669"/>
    <property type="project" value="UniProtKB-UniRule"/>
</dbReference>
<dbReference type="UniPathway" id="UPA00074">
    <property type="reaction ID" value="UER00124"/>
</dbReference>
<comment type="cofactor">
    <cofactor evidence="7 11">
        <name>[4Fe-4S] cluster</name>
        <dbReference type="ChEBI" id="CHEBI:49883"/>
    </cofactor>
    <text evidence="7 11">Binds 1 [4Fe-4S] cluster per subunit.</text>
</comment>
<dbReference type="NCBIfam" id="TIGR01134">
    <property type="entry name" value="purF"/>
    <property type="match status" value="1"/>
</dbReference>
<dbReference type="SUPFAM" id="SSF53271">
    <property type="entry name" value="PRTase-like"/>
    <property type="match status" value="1"/>
</dbReference>
<dbReference type="InterPro" id="IPR017932">
    <property type="entry name" value="GATase_2_dom"/>
</dbReference>
<dbReference type="PANTHER" id="PTHR11907">
    <property type="entry name" value="AMIDOPHOSPHORIBOSYLTRANSFERASE"/>
    <property type="match status" value="1"/>
</dbReference>
<keyword evidence="6 7" id="KW-0315">Glutamine amidotransferase</keyword>
<name>A0A1N6VCP0_9SPIO</name>
<evidence type="ECO:0000256" key="9">
    <source>
        <dbReference type="PIRSR" id="PIRSR000485-1"/>
    </source>
</evidence>
<dbReference type="InterPro" id="IPR029057">
    <property type="entry name" value="PRTase-like"/>
</dbReference>
<dbReference type="InterPro" id="IPR029055">
    <property type="entry name" value="Ntn_hydrolases_N"/>
</dbReference>
<evidence type="ECO:0000313" key="14">
    <source>
        <dbReference type="Proteomes" id="UP000186400"/>
    </source>
</evidence>
<evidence type="ECO:0000256" key="10">
    <source>
        <dbReference type="PIRSR" id="PIRSR000485-2"/>
    </source>
</evidence>
<dbReference type="EC" id="2.4.2.14" evidence="7"/>
<dbReference type="HAMAP" id="MF_01931">
    <property type="entry name" value="PurF"/>
    <property type="match status" value="1"/>
</dbReference>
<feature type="binding site" evidence="7 11">
    <location>
        <position position="464"/>
    </location>
    <ligand>
        <name>[4Fe-4S] cluster</name>
        <dbReference type="ChEBI" id="CHEBI:49883"/>
    </ligand>
</feature>
<dbReference type="GO" id="GO:0051539">
    <property type="term" value="F:4 iron, 4 sulfur cluster binding"/>
    <property type="evidence" value="ECO:0007669"/>
    <property type="project" value="UniProtKB-KW"/>
</dbReference>
<dbReference type="GO" id="GO:0009113">
    <property type="term" value="P:purine nucleobase biosynthetic process"/>
    <property type="evidence" value="ECO:0007669"/>
    <property type="project" value="UniProtKB-UniRule"/>
</dbReference>
<dbReference type="Pfam" id="PF13522">
    <property type="entry name" value="GATase_6"/>
    <property type="match status" value="1"/>
</dbReference>
<comment type="function">
    <text evidence="7">Catalyzes the formation of phosphoribosylamine from phosphoribosylpyrophosphate (PRPP) and glutamine.</text>
</comment>
<evidence type="ECO:0000256" key="4">
    <source>
        <dbReference type="ARBA" id="ARBA00022679"/>
    </source>
</evidence>
<feature type="binding site" evidence="7 10">
    <location>
        <position position="373"/>
    </location>
    <ligand>
        <name>Mg(2+)</name>
        <dbReference type="ChEBI" id="CHEBI:18420"/>
    </ligand>
</feature>
<evidence type="ECO:0000256" key="1">
    <source>
        <dbReference type="ARBA" id="ARBA00005209"/>
    </source>
</evidence>
<keyword evidence="4 7" id="KW-0808">Transferase</keyword>
<comment type="catalytic activity">
    <reaction evidence="7 8">
        <text>5-phospho-beta-D-ribosylamine + L-glutamate + diphosphate = 5-phospho-alpha-D-ribose 1-diphosphate + L-glutamine + H2O</text>
        <dbReference type="Rhea" id="RHEA:14905"/>
        <dbReference type="ChEBI" id="CHEBI:15377"/>
        <dbReference type="ChEBI" id="CHEBI:29985"/>
        <dbReference type="ChEBI" id="CHEBI:33019"/>
        <dbReference type="ChEBI" id="CHEBI:58017"/>
        <dbReference type="ChEBI" id="CHEBI:58359"/>
        <dbReference type="ChEBI" id="CHEBI:58681"/>
        <dbReference type="EC" id="2.4.2.14"/>
    </reaction>
</comment>
<feature type="domain" description="Glutamine amidotransferase type-2" evidence="12">
    <location>
        <begin position="2"/>
        <end position="242"/>
    </location>
</feature>
<evidence type="ECO:0000256" key="11">
    <source>
        <dbReference type="PIRSR" id="PIRSR000485-3"/>
    </source>
</evidence>
<feature type="binding site" evidence="7 10">
    <location>
        <position position="372"/>
    </location>
    <ligand>
        <name>Mg(2+)</name>
        <dbReference type="ChEBI" id="CHEBI:18420"/>
    </ligand>
</feature>
<feature type="binding site" evidence="7 11">
    <location>
        <position position="409"/>
    </location>
    <ligand>
        <name>[4Fe-4S] cluster</name>
        <dbReference type="ChEBI" id="CHEBI:49883"/>
    </ligand>
</feature>
<evidence type="ECO:0000256" key="8">
    <source>
        <dbReference type="PIRNR" id="PIRNR000485"/>
    </source>
</evidence>
<evidence type="ECO:0000256" key="5">
    <source>
        <dbReference type="ARBA" id="ARBA00022755"/>
    </source>
</evidence>
<organism evidence="13 14">
    <name type="scientific">Alkalispirochaeta americana</name>
    <dbReference type="NCBI Taxonomy" id="159291"/>
    <lineage>
        <taxon>Bacteria</taxon>
        <taxon>Pseudomonadati</taxon>
        <taxon>Spirochaetota</taxon>
        <taxon>Spirochaetia</taxon>
        <taxon>Spirochaetales</taxon>
        <taxon>Spirochaetaceae</taxon>
        <taxon>Alkalispirochaeta</taxon>
    </lineage>
</organism>